<comment type="caution">
    <text evidence="1">The sequence shown here is derived from an EMBL/GenBank/DDBJ whole genome shotgun (WGS) entry which is preliminary data.</text>
</comment>
<sequence>MSNNKLSFHNPAGLFDPSTYGFSHTVKAPSNGDLIYISGQSGGEGKDHILNEDFRRQVQIVLSNLNIALNAHQLTFSDVIKITILIVDHNAEKLAIWTDEMTLYWTVGKLPASTLIPVVGLALKDMQIEVDAVAFKPAHLDLKSYHF</sequence>
<name>A0A0F9UPI3_9ZZZZ</name>
<accession>A0A0F9UPI3</accession>
<dbReference type="InterPro" id="IPR035959">
    <property type="entry name" value="RutC-like_sf"/>
</dbReference>
<dbReference type="Pfam" id="PF01042">
    <property type="entry name" value="Ribonuc_L-PSP"/>
    <property type="match status" value="1"/>
</dbReference>
<dbReference type="CDD" id="cd00448">
    <property type="entry name" value="YjgF_YER057c_UK114_family"/>
    <property type="match status" value="1"/>
</dbReference>
<evidence type="ECO:0000313" key="1">
    <source>
        <dbReference type="EMBL" id="KKN55518.1"/>
    </source>
</evidence>
<gene>
    <name evidence="1" type="ORF">LCGC14_0581370</name>
</gene>
<proteinExistence type="predicted"/>
<dbReference type="Gene3D" id="3.30.1330.40">
    <property type="entry name" value="RutC-like"/>
    <property type="match status" value="1"/>
</dbReference>
<organism evidence="1">
    <name type="scientific">marine sediment metagenome</name>
    <dbReference type="NCBI Taxonomy" id="412755"/>
    <lineage>
        <taxon>unclassified sequences</taxon>
        <taxon>metagenomes</taxon>
        <taxon>ecological metagenomes</taxon>
    </lineage>
</organism>
<dbReference type="PANTHER" id="PTHR43857">
    <property type="entry name" value="BLR7761 PROTEIN"/>
    <property type="match status" value="1"/>
</dbReference>
<dbReference type="SUPFAM" id="SSF55298">
    <property type="entry name" value="YjgF-like"/>
    <property type="match status" value="1"/>
</dbReference>
<dbReference type="AlphaFoldDB" id="A0A0F9UPI3"/>
<dbReference type="EMBL" id="LAZR01000881">
    <property type="protein sequence ID" value="KKN55518.1"/>
    <property type="molecule type" value="Genomic_DNA"/>
</dbReference>
<reference evidence="1" key="1">
    <citation type="journal article" date="2015" name="Nature">
        <title>Complex archaea that bridge the gap between prokaryotes and eukaryotes.</title>
        <authorList>
            <person name="Spang A."/>
            <person name="Saw J.H."/>
            <person name="Jorgensen S.L."/>
            <person name="Zaremba-Niedzwiedzka K."/>
            <person name="Martijn J."/>
            <person name="Lind A.E."/>
            <person name="van Eijk R."/>
            <person name="Schleper C."/>
            <person name="Guy L."/>
            <person name="Ettema T.J."/>
        </authorList>
    </citation>
    <scope>NUCLEOTIDE SEQUENCE</scope>
</reference>
<dbReference type="PANTHER" id="PTHR43857:SF1">
    <property type="entry name" value="YJGH FAMILY PROTEIN"/>
    <property type="match status" value="1"/>
</dbReference>
<protein>
    <submittedName>
        <fullName evidence="1">Uncharacterized protein</fullName>
    </submittedName>
</protein>
<dbReference type="InterPro" id="IPR006175">
    <property type="entry name" value="YjgF/YER057c/UK114"/>
</dbReference>